<keyword evidence="2" id="KW-0479">Metal-binding</keyword>
<dbReference type="Pfam" id="PF17862">
    <property type="entry name" value="AAA_lid_3"/>
    <property type="match status" value="1"/>
</dbReference>
<dbReference type="Gene3D" id="3.30.40.10">
    <property type="entry name" value="Zinc/RING finger domain, C3HC4 (zinc finger)"/>
    <property type="match status" value="1"/>
</dbReference>
<evidence type="ECO:0000256" key="3">
    <source>
        <dbReference type="ARBA" id="ARBA00022741"/>
    </source>
</evidence>
<feature type="compositionally biased region" description="Polar residues" evidence="9">
    <location>
        <begin position="324"/>
        <end position="333"/>
    </location>
</feature>
<keyword evidence="7" id="KW-0103">Bromodomain</keyword>
<dbReference type="Pfam" id="PF00004">
    <property type="entry name" value="AAA"/>
    <property type="match status" value="1"/>
</dbReference>
<dbReference type="InterPro" id="IPR027417">
    <property type="entry name" value="P-loop_NTPase"/>
</dbReference>
<gene>
    <name evidence="11" type="ORF">LSALG_LOCUS4548</name>
</gene>
<organism evidence="11 12">
    <name type="scientific">Lactuca saligna</name>
    <name type="common">Willowleaf lettuce</name>
    <dbReference type="NCBI Taxonomy" id="75948"/>
    <lineage>
        <taxon>Eukaryota</taxon>
        <taxon>Viridiplantae</taxon>
        <taxon>Streptophyta</taxon>
        <taxon>Embryophyta</taxon>
        <taxon>Tracheophyta</taxon>
        <taxon>Spermatophyta</taxon>
        <taxon>Magnoliopsida</taxon>
        <taxon>eudicotyledons</taxon>
        <taxon>Gunneridae</taxon>
        <taxon>Pentapetalae</taxon>
        <taxon>asterids</taxon>
        <taxon>campanulids</taxon>
        <taxon>Asterales</taxon>
        <taxon>Asteraceae</taxon>
        <taxon>Cichorioideae</taxon>
        <taxon>Cichorieae</taxon>
        <taxon>Lactucinae</taxon>
        <taxon>Lactuca</taxon>
    </lineage>
</organism>
<feature type="compositionally biased region" description="Basic and acidic residues" evidence="9">
    <location>
        <begin position="195"/>
        <end position="215"/>
    </location>
</feature>
<feature type="compositionally biased region" description="Basic residues" evidence="9">
    <location>
        <begin position="362"/>
        <end position="372"/>
    </location>
</feature>
<feature type="compositionally biased region" description="Polar residues" evidence="9">
    <location>
        <begin position="1492"/>
        <end position="1508"/>
    </location>
</feature>
<dbReference type="GO" id="GO:0042393">
    <property type="term" value="F:histone binding"/>
    <property type="evidence" value="ECO:0007669"/>
    <property type="project" value="TreeGrafter"/>
</dbReference>
<keyword evidence="8" id="KW-0175">Coiled coil</keyword>
<dbReference type="GO" id="GO:0006337">
    <property type="term" value="P:nucleosome disassembly"/>
    <property type="evidence" value="ECO:0007669"/>
    <property type="project" value="TreeGrafter"/>
</dbReference>
<feature type="region of interest" description="Disordered" evidence="9">
    <location>
        <begin position="180"/>
        <end position="215"/>
    </location>
</feature>
<dbReference type="GO" id="GO:0045815">
    <property type="term" value="P:transcription initiation-coupled chromatin remodeling"/>
    <property type="evidence" value="ECO:0007669"/>
    <property type="project" value="TreeGrafter"/>
</dbReference>
<feature type="region of interest" description="Disordered" evidence="9">
    <location>
        <begin position="1489"/>
        <end position="1508"/>
    </location>
</feature>
<feature type="region of interest" description="Disordered" evidence="9">
    <location>
        <begin position="1421"/>
        <end position="1451"/>
    </location>
</feature>
<dbReference type="InterPro" id="IPR013083">
    <property type="entry name" value="Znf_RING/FYVE/PHD"/>
</dbReference>
<dbReference type="GO" id="GO:0006334">
    <property type="term" value="P:nucleosome assembly"/>
    <property type="evidence" value="ECO:0007669"/>
    <property type="project" value="TreeGrafter"/>
</dbReference>
<dbReference type="InterPro" id="IPR003960">
    <property type="entry name" value="ATPase_AAA_CS"/>
</dbReference>
<evidence type="ECO:0000256" key="2">
    <source>
        <dbReference type="ARBA" id="ARBA00022723"/>
    </source>
</evidence>
<dbReference type="Gene3D" id="3.40.50.300">
    <property type="entry name" value="P-loop containing nucleotide triphosphate hydrolases"/>
    <property type="match status" value="1"/>
</dbReference>
<dbReference type="GO" id="GO:0003682">
    <property type="term" value="F:chromatin binding"/>
    <property type="evidence" value="ECO:0007669"/>
    <property type="project" value="TreeGrafter"/>
</dbReference>
<evidence type="ECO:0000256" key="6">
    <source>
        <dbReference type="ARBA" id="ARBA00022840"/>
    </source>
</evidence>
<dbReference type="Pfam" id="PF13771">
    <property type="entry name" value="zf-HC5HC2H"/>
    <property type="match status" value="1"/>
</dbReference>
<dbReference type="InterPro" id="IPR003959">
    <property type="entry name" value="ATPase_AAA_core"/>
</dbReference>
<evidence type="ECO:0000256" key="4">
    <source>
        <dbReference type="ARBA" id="ARBA00022771"/>
    </source>
</evidence>
<evidence type="ECO:0000313" key="12">
    <source>
        <dbReference type="Proteomes" id="UP001177003"/>
    </source>
</evidence>
<evidence type="ECO:0000256" key="9">
    <source>
        <dbReference type="SAM" id="MobiDB-lite"/>
    </source>
</evidence>
<dbReference type="Gene3D" id="1.10.8.60">
    <property type="match status" value="1"/>
</dbReference>
<dbReference type="PANTHER" id="PTHR23069:SF7">
    <property type="entry name" value="P-LOOP CONTAINING NUCLEOSIDE TRIPHOSPHATE HYDROLASES SUPERFAMILY PROTEIN"/>
    <property type="match status" value="1"/>
</dbReference>
<feature type="coiled-coil region" evidence="8">
    <location>
        <begin position="547"/>
        <end position="593"/>
    </location>
</feature>
<feature type="compositionally biased region" description="Basic and acidic residues" evidence="9">
    <location>
        <begin position="349"/>
        <end position="361"/>
    </location>
</feature>
<dbReference type="GO" id="GO:0005524">
    <property type="term" value="F:ATP binding"/>
    <property type="evidence" value="ECO:0007669"/>
    <property type="project" value="UniProtKB-KW"/>
</dbReference>
<dbReference type="FunFam" id="3.30.40.10:FF:000739">
    <property type="entry name" value="P-loop containing nucleoside triphosphate hydrolases superfamily protein"/>
    <property type="match status" value="1"/>
</dbReference>
<accession>A0AA35V827</accession>
<dbReference type="GO" id="GO:0005634">
    <property type="term" value="C:nucleus"/>
    <property type="evidence" value="ECO:0007669"/>
    <property type="project" value="TreeGrafter"/>
</dbReference>
<dbReference type="PROSITE" id="PS51805">
    <property type="entry name" value="EPHD"/>
    <property type="match status" value="1"/>
</dbReference>
<feature type="domain" description="PHD-type" evidence="10">
    <location>
        <begin position="408"/>
        <end position="528"/>
    </location>
</feature>
<keyword evidence="4" id="KW-0863">Zinc-finger</keyword>
<dbReference type="InterPro" id="IPR003593">
    <property type="entry name" value="AAA+_ATPase"/>
</dbReference>
<protein>
    <recommendedName>
        <fullName evidence="10">PHD-type domain-containing protein</fullName>
    </recommendedName>
</protein>
<reference evidence="11" key="1">
    <citation type="submission" date="2023-04" db="EMBL/GenBank/DDBJ databases">
        <authorList>
            <person name="Vijverberg K."/>
            <person name="Xiong W."/>
            <person name="Schranz E."/>
        </authorList>
    </citation>
    <scope>NUCLEOTIDE SEQUENCE</scope>
</reference>
<dbReference type="SMART" id="SM00382">
    <property type="entry name" value="AAA"/>
    <property type="match status" value="1"/>
</dbReference>
<evidence type="ECO:0000259" key="10">
    <source>
        <dbReference type="PROSITE" id="PS51805"/>
    </source>
</evidence>
<feature type="region of interest" description="Disordered" evidence="9">
    <location>
        <begin position="93"/>
        <end position="142"/>
    </location>
</feature>
<evidence type="ECO:0000313" key="11">
    <source>
        <dbReference type="EMBL" id="CAI9263873.1"/>
    </source>
</evidence>
<evidence type="ECO:0000256" key="7">
    <source>
        <dbReference type="ARBA" id="ARBA00023117"/>
    </source>
</evidence>
<dbReference type="FunFam" id="1.10.8.60:FF:000084">
    <property type="entry name" value="p-loop containing nucleoside triphosphate hydrolase superfamily protein"/>
    <property type="match status" value="1"/>
</dbReference>
<feature type="region of interest" description="Disordered" evidence="9">
    <location>
        <begin position="349"/>
        <end position="372"/>
    </location>
</feature>
<dbReference type="GO" id="GO:0016887">
    <property type="term" value="F:ATP hydrolysis activity"/>
    <property type="evidence" value="ECO:0007669"/>
    <property type="project" value="InterPro"/>
</dbReference>
<dbReference type="EMBL" id="OX465086">
    <property type="protein sequence ID" value="CAI9263873.1"/>
    <property type="molecule type" value="Genomic_DNA"/>
</dbReference>
<dbReference type="Proteomes" id="UP001177003">
    <property type="component" value="Chromosome 0"/>
</dbReference>
<name>A0AA35V827_LACSI</name>
<keyword evidence="6" id="KW-0067">ATP-binding</keyword>
<comment type="similarity">
    <text evidence="1">Belongs to the AAA ATPase family.</text>
</comment>
<keyword evidence="12" id="KW-1185">Reference proteome</keyword>
<evidence type="ECO:0000256" key="8">
    <source>
        <dbReference type="SAM" id="Coils"/>
    </source>
</evidence>
<sequence length="1645" mass="183855">MDLRTYLAGFIFLYLRQSDQIEQFFRIYISVEIKVYRDYNIYSAGVVMRFSRAAIRSNQKRNEKVIRAKRKHKRLDLICEKTFNQNRDKIESSKLNEVNDDTSEVRRSSRVRRPPSVLDASPCPPKKRKRTDGSSRIAGESDRFDLKTETLPSSTTFGLEEEESGEWKSRLRARGRKVTFMNGDSSPRSKKKLLRHSDGVKEDSDLMDSRLDDKKGGLVGETSMIVQPKRPGRIKASNVVNNGHEGISLGNSAKDDEETSILIAIKDNNNACSTDNGAAIELLEQENEVPVTSDSKDNDNNMVQSPEQSKPIEQPESEEKENQSLHQEVTCSPDNHVEDDAINVNHLQEDDSKVADEDKHSHSPAHRHHKPRIKKGRCCGMCGGGTDGKPPKILVHDGAGSDNEEYSGSSSSEEPTYDVWDGFGDEPGWLGRLLGPINDRFGIAGIWVHQQCAVWSPEVYFAGLGCLKNVRSALCRGRVLKCSRCGRRGATIGCRVDRCPKTYHLPCARVNGCIFNHRKFLIACTDHRHLFQPHGTKYLENLKKIKTKKLKSQMRKLSNDASRKDNEAEEKWLENCGEDEEFLKRESKRLQRDLSRIAPVYIGGPTSTSTTTSENPIPFQGWESVGGLQNVIQSLKEVVILPLLYPEFFNNIGLTPPRGVLLHGYPGTGKTLVVRSLIGSCARGDKRIAYFARKGADCLGKYVGDAERQLRLLFQVAEKSQPSIIFFDEIDGLAPSRTRQQDQTHNSVVSTLLALLDGLKSRGSVVVIGATNRPDAIDPALRRPGRFDREIYFPLPGVNDREEILSLHTQKWPSVIDKSLLKLIAKKTVGFAGADLQALCTQTAIIALKRRCPWDKLLSCAEEKGRFGKRPVLPSFTVHERDWLEALSCAPPPCSRREAGMAANDIVTSVLPVHLLPCLLRSVSRLVLLLCLDERVCLPGSILKCGELIKEVVVSVLERREESDCWWGRVEDLMKDADVAGEVELSLVRAGVLVGNGGCDDEGKVNNGFMMNDFYKRKSGFCVLISGNPGSGQRHLASCVLQCFVGNAVLQKLDLATMLQEGNGDMLQGLSQILVRCAGVGSCMIFMPRIDLWALETYNQFDEEEKEKPEKTEIPSVLKSSHLWSSFVEQAESIFISSSLMILATSEVPFELLPLRIKDFFGTTNKQNLNPSSQVGSTIPRFSVNIDFDLDLDIVVTSSAKKLSNDVARYFIELTHQKPHPPNADVDTDIPTEEYTFQNQTPSSLPPTKKEEKGKSNLLLAISTFGYQILQYPHFAELCWVTSKLKEGPFTEIDGTWKGKGWPFNSCIIRPSDTSAKSSVIGGSNVKGKVKYGFVRGLIAVGLLAYRGVYSSLREVTRDVRKVLEVLTSEINARVEGGKDRRQFGRVLSQVAYLEDMVNSWAYTLQSLETPQIMEAKNDIVEGNDDDDEPIMEKPSHTQGFNEDISKSKEEHVESLVDESNSTQVIIETQESTSSKLSNGFVHAHVHEESTLSKNNPTDNEKSTNINHQVSKPPVSLLYRFCPKCMLNLQNVMRTIIISSWEEKKKSSKLTTEDVHDTVTSLSLNLYKNIKTFFEGREVGSCECEVGCHLDTSGDELDLGCELELIYREGVGGELEKSDVCLDCKFERVCLCSVIEYIVEVRTKQ</sequence>
<feature type="region of interest" description="Disordered" evidence="9">
    <location>
        <begin position="288"/>
        <end position="337"/>
    </location>
</feature>
<keyword evidence="5" id="KW-0862">Zinc</keyword>
<evidence type="ECO:0000256" key="1">
    <source>
        <dbReference type="ARBA" id="ARBA00006914"/>
    </source>
</evidence>
<dbReference type="InterPro" id="IPR041569">
    <property type="entry name" value="AAA_lid_3"/>
</dbReference>
<dbReference type="PROSITE" id="PS00674">
    <property type="entry name" value="AAA"/>
    <property type="match status" value="1"/>
</dbReference>
<dbReference type="InterPro" id="IPR034732">
    <property type="entry name" value="EPHD"/>
</dbReference>
<dbReference type="FunFam" id="3.40.50.300:FF:000061">
    <property type="entry name" value="ATPase family, AAA domain-containing 2"/>
    <property type="match status" value="1"/>
</dbReference>
<dbReference type="SUPFAM" id="SSF52540">
    <property type="entry name" value="P-loop containing nucleoside triphosphate hydrolases"/>
    <property type="match status" value="1"/>
</dbReference>
<proteinExistence type="inferred from homology"/>
<dbReference type="PANTHER" id="PTHR23069">
    <property type="entry name" value="AAA DOMAIN-CONTAINING"/>
    <property type="match status" value="1"/>
</dbReference>
<dbReference type="GO" id="GO:0008270">
    <property type="term" value="F:zinc ion binding"/>
    <property type="evidence" value="ECO:0007669"/>
    <property type="project" value="UniProtKB-KW"/>
</dbReference>
<dbReference type="InterPro" id="IPR045199">
    <property type="entry name" value="ATAD2-like"/>
</dbReference>
<evidence type="ECO:0000256" key="5">
    <source>
        <dbReference type="ARBA" id="ARBA00022833"/>
    </source>
</evidence>
<keyword evidence="3" id="KW-0547">Nucleotide-binding</keyword>